<gene>
    <name evidence="2" type="ORF">LCGC14_2576610</name>
</gene>
<dbReference type="EMBL" id="LAZR01042906">
    <property type="protein sequence ID" value="KKL08361.1"/>
    <property type="molecule type" value="Genomic_DNA"/>
</dbReference>
<accession>A0A0F9CRV8</accession>
<organism evidence="2">
    <name type="scientific">marine sediment metagenome</name>
    <dbReference type="NCBI Taxonomy" id="412755"/>
    <lineage>
        <taxon>unclassified sequences</taxon>
        <taxon>metagenomes</taxon>
        <taxon>ecological metagenomes</taxon>
    </lineage>
</organism>
<sequence>HPTVAYGRKSVHVGGVKKVHTLSRGSEENSTTTSEENSRGGVNSYAIEVEPVSRTIKEEPIAAAKREFLKSKGVGKPALDQITNDPEIELPYLEAHFQHGEDRGDSISLIIHRIKAGDAAPKIPEPIKDYWDA</sequence>
<evidence type="ECO:0000256" key="1">
    <source>
        <dbReference type="SAM" id="MobiDB-lite"/>
    </source>
</evidence>
<feature type="region of interest" description="Disordered" evidence="1">
    <location>
        <begin position="20"/>
        <end position="44"/>
    </location>
</feature>
<protein>
    <submittedName>
        <fullName evidence="2">Uncharacterized protein</fullName>
    </submittedName>
</protein>
<feature type="compositionally biased region" description="Low complexity" evidence="1">
    <location>
        <begin position="28"/>
        <end position="41"/>
    </location>
</feature>
<evidence type="ECO:0000313" key="2">
    <source>
        <dbReference type="EMBL" id="KKL08361.1"/>
    </source>
</evidence>
<proteinExistence type="predicted"/>
<reference evidence="2" key="1">
    <citation type="journal article" date="2015" name="Nature">
        <title>Complex archaea that bridge the gap between prokaryotes and eukaryotes.</title>
        <authorList>
            <person name="Spang A."/>
            <person name="Saw J.H."/>
            <person name="Jorgensen S.L."/>
            <person name="Zaremba-Niedzwiedzka K."/>
            <person name="Martijn J."/>
            <person name="Lind A.E."/>
            <person name="van Eijk R."/>
            <person name="Schleper C."/>
            <person name="Guy L."/>
            <person name="Ettema T.J."/>
        </authorList>
    </citation>
    <scope>NUCLEOTIDE SEQUENCE</scope>
</reference>
<dbReference type="AlphaFoldDB" id="A0A0F9CRV8"/>
<name>A0A0F9CRV8_9ZZZZ</name>
<feature type="non-terminal residue" evidence="2">
    <location>
        <position position="1"/>
    </location>
</feature>
<comment type="caution">
    <text evidence="2">The sequence shown here is derived from an EMBL/GenBank/DDBJ whole genome shotgun (WGS) entry which is preliminary data.</text>
</comment>